<sequence>MKQNSPQKTQNLIDEDRTVDLPIYSQIWQWLKHFPSGLAVGSKNPPHSSASAAAALISASFGCFYMMVNQHLTVLFKSWDEFVWMLGSWIPGSHNANKLFGEIGPYSGKETLLLFGWLCSWFWLHNLWKRKNIHFSFMFFWMAFFLVAATLMNWHPLFPYMPLMPTK</sequence>
<dbReference type="HOGENOM" id="CLU_1755815_0_0_3"/>
<dbReference type="InParanoid" id="K9U8B6"/>
<evidence type="ECO:0000256" key="1">
    <source>
        <dbReference type="SAM" id="Phobius"/>
    </source>
</evidence>
<reference evidence="2 3" key="1">
    <citation type="submission" date="2012-06" db="EMBL/GenBank/DDBJ databases">
        <title>Finished chromosome of genome of Chroococcidiopsis thermalis PCC 7203.</title>
        <authorList>
            <consortium name="US DOE Joint Genome Institute"/>
            <person name="Gugger M."/>
            <person name="Coursin T."/>
            <person name="Rippka R."/>
            <person name="Tandeau De Marsac N."/>
            <person name="Huntemann M."/>
            <person name="Wei C.-L."/>
            <person name="Han J."/>
            <person name="Detter J.C."/>
            <person name="Han C."/>
            <person name="Tapia R."/>
            <person name="Davenport K."/>
            <person name="Daligault H."/>
            <person name="Erkkila T."/>
            <person name="Gu W."/>
            <person name="Munk A.C.C."/>
            <person name="Teshima H."/>
            <person name="Xu Y."/>
            <person name="Chain P."/>
            <person name="Chen A."/>
            <person name="Krypides N."/>
            <person name="Mavromatis K."/>
            <person name="Markowitz V."/>
            <person name="Szeto E."/>
            <person name="Ivanova N."/>
            <person name="Mikhailova N."/>
            <person name="Ovchinnikova G."/>
            <person name="Pagani I."/>
            <person name="Pati A."/>
            <person name="Goodwin L."/>
            <person name="Peters L."/>
            <person name="Pitluck S."/>
            <person name="Woyke T."/>
            <person name="Kerfeld C."/>
        </authorList>
    </citation>
    <scope>NUCLEOTIDE SEQUENCE [LARGE SCALE GENOMIC DNA]</scope>
    <source>
        <strain evidence="2 3">PCC 7203</strain>
    </source>
</reference>
<evidence type="ECO:0000313" key="2">
    <source>
        <dbReference type="EMBL" id="AFY90489.1"/>
    </source>
</evidence>
<dbReference type="eggNOG" id="ENOG5032AW1">
    <property type="taxonomic scope" value="Bacteria"/>
</dbReference>
<dbReference type="AlphaFoldDB" id="K9U8B6"/>
<evidence type="ECO:0000313" key="3">
    <source>
        <dbReference type="Proteomes" id="UP000010384"/>
    </source>
</evidence>
<dbReference type="KEGG" id="cthe:Chro_5116"/>
<accession>K9U8B6</accession>
<keyword evidence="1" id="KW-0472">Membrane</keyword>
<dbReference type="EMBL" id="CP003597">
    <property type="protein sequence ID" value="AFY90489.1"/>
    <property type="molecule type" value="Genomic_DNA"/>
</dbReference>
<dbReference type="Proteomes" id="UP000010384">
    <property type="component" value="Chromosome"/>
</dbReference>
<keyword evidence="3" id="KW-1185">Reference proteome</keyword>
<feature type="transmembrane region" description="Helical" evidence="1">
    <location>
        <begin position="135"/>
        <end position="154"/>
    </location>
</feature>
<proteinExistence type="predicted"/>
<organism evidence="2 3">
    <name type="scientific">Chroococcidiopsis thermalis (strain PCC 7203)</name>
    <dbReference type="NCBI Taxonomy" id="251229"/>
    <lineage>
        <taxon>Bacteria</taxon>
        <taxon>Bacillati</taxon>
        <taxon>Cyanobacteriota</taxon>
        <taxon>Cyanophyceae</taxon>
        <taxon>Chroococcidiopsidales</taxon>
        <taxon>Chroococcidiopsidaceae</taxon>
        <taxon>Chroococcidiopsis</taxon>
    </lineage>
</organism>
<keyword evidence="1" id="KW-1133">Transmembrane helix</keyword>
<gene>
    <name evidence="2" type="ORF">Chro_5116</name>
</gene>
<dbReference type="STRING" id="251229.Chro_5116"/>
<keyword evidence="1" id="KW-0812">Transmembrane</keyword>
<protein>
    <submittedName>
        <fullName evidence="2">Uncharacterized protein</fullName>
    </submittedName>
</protein>
<name>K9U8B6_CHRTP</name>
<dbReference type="RefSeq" id="WP_015157027.1">
    <property type="nucleotide sequence ID" value="NC_019695.1"/>
</dbReference>